<sequence length="302" mass="34040">MKTIVPHLWFDRQAREAAEFYCSVFPGSGLDHIGQVRDTPSGDCEVVSFRLGGQPFMAISAGPLFRFSPAISFIVNYDPGRDPQARASLDAAWAALSEGGEVLMPLDAYPFSKRYGWVQDRHGLSWQLILSDPEGEPRPFMTPALLFTGEVCGRAEEAGAFYRSVFDGSREGQLLRWPAGMAPEREGTVMFSDFRLGDTWFAAMDSGREHRFGFNEAVSFMVRCENQAEIDRYWSRLSAVPEAEQCGWCKDRFGISWQVVPAVLDRMMRSGERERVDRITRAFLEMRKFDLAALQRAFDGAA</sequence>
<dbReference type="Gene3D" id="3.30.720.100">
    <property type="match status" value="1"/>
</dbReference>
<evidence type="ECO:0000259" key="1">
    <source>
        <dbReference type="Pfam" id="PF06983"/>
    </source>
</evidence>
<dbReference type="EMBL" id="VUOD01000001">
    <property type="protein sequence ID" value="KAA2286357.1"/>
    <property type="molecule type" value="Genomic_DNA"/>
</dbReference>
<dbReference type="AlphaFoldDB" id="A0A5B2ZE72"/>
<dbReference type="CDD" id="cd06588">
    <property type="entry name" value="PhnB_like"/>
    <property type="match status" value="2"/>
</dbReference>
<evidence type="ECO:0000313" key="2">
    <source>
        <dbReference type="EMBL" id="KAA2286357.1"/>
    </source>
</evidence>
<protein>
    <submittedName>
        <fullName evidence="2">VOC family protein</fullName>
    </submittedName>
</protein>
<dbReference type="SUPFAM" id="SSF54593">
    <property type="entry name" value="Glyoxalase/Bleomycin resistance protein/Dihydroxybiphenyl dioxygenase"/>
    <property type="match status" value="2"/>
</dbReference>
<comment type="caution">
    <text evidence="2">The sequence shown here is derived from an EMBL/GenBank/DDBJ whole genome shotgun (WGS) entry which is preliminary data.</text>
</comment>
<dbReference type="Gene3D" id="3.10.180.10">
    <property type="entry name" value="2,3-Dihydroxybiphenyl 1,2-Dioxygenase, domain 1"/>
    <property type="match status" value="1"/>
</dbReference>
<organism evidence="2 3">
    <name type="scientific">Arenimonas fontis</name>
    <dbReference type="NCBI Taxonomy" id="2608255"/>
    <lineage>
        <taxon>Bacteria</taxon>
        <taxon>Pseudomonadati</taxon>
        <taxon>Pseudomonadota</taxon>
        <taxon>Gammaproteobacteria</taxon>
        <taxon>Lysobacterales</taxon>
        <taxon>Lysobacteraceae</taxon>
        <taxon>Arenimonas</taxon>
    </lineage>
</organism>
<gene>
    <name evidence="2" type="ORF">F0415_00735</name>
</gene>
<feature type="domain" description="PhnB-like" evidence="1">
    <location>
        <begin position="141"/>
        <end position="260"/>
    </location>
</feature>
<dbReference type="PANTHER" id="PTHR33990">
    <property type="entry name" value="PROTEIN YJDN-RELATED"/>
    <property type="match status" value="1"/>
</dbReference>
<dbReference type="Proteomes" id="UP000322165">
    <property type="component" value="Unassembled WGS sequence"/>
</dbReference>
<reference evidence="2 3" key="2">
    <citation type="submission" date="2019-09" db="EMBL/GenBank/DDBJ databases">
        <authorList>
            <person name="Mazur A."/>
        </authorList>
    </citation>
    <scope>NUCLEOTIDE SEQUENCE [LARGE SCALE GENOMIC DNA]</scope>
    <source>
        <strain evidence="2 3">3729k</strain>
    </source>
</reference>
<reference evidence="2 3" key="1">
    <citation type="submission" date="2019-09" db="EMBL/GenBank/DDBJ databases">
        <title>Arenimonas chukotkensis sp. nov., a bacterium isolated from Chukotka hot spring, Arctic region, Russia.</title>
        <authorList>
            <person name="Zayulina K.S."/>
            <person name="Prokofeva M.I."/>
            <person name="Elcheninov A.G."/>
            <person name="Novikov A."/>
            <person name="Kochetkova T.V."/>
            <person name="Kublanov I.V."/>
        </authorList>
    </citation>
    <scope>NUCLEOTIDE SEQUENCE [LARGE SCALE GENOMIC DNA]</scope>
    <source>
        <strain evidence="2 3">3729k</strain>
    </source>
</reference>
<dbReference type="InterPro" id="IPR029068">
    <property type="entry name" value="Glyas_Bleomycin-R_OHBP_Dase"/>
</dbReference>
<keyword evidence="3" id="KW-1185">Reference proteome</keyword>
<accession>A0A5B2ZE72</accession>
<dbReference type="Pfam" id="PF06983">
    <property type="entry name" value="3-dmu-9_3-mt"/>
    <property type="match status" value="2"/>
</dbReference>
<feature type="domain" description="PhnB-like" evidence="1">
    <location>
        <begin position="3"/>
        <end position="129"/>
    </location>
</feature>
<dbReference type="InterPro" id="IPR028973">
    <property type="entry name" value="PhnB-like"/>
</dbReference>
<proteinExistence type="predicted"/>
<evidence type="ECO:0000313" key="3">
    <source>
        <dbReference type="Proteomes" id="UP000322165"/>
    </source>
</evidence>
<dbReference type="Gene3D" id="3.30.720.110">
    <property type="match status" value="1"/>
</dbReference>
<name>A0A5B2ZE72_9GAMM</name>